<protein>
    <submittedName>
        <fullName evidence="6">AraC family transcriptional regulator</fullName>
    </submittedName>
</protein>
<dbReference type="STRING" id="1300350.Z948_3527"/>
<dbReference type="Gene3D" id="1.10.10.60">
    <property type="entry name" value="Homeodomain-like"/>
    <property type="match status" value="1"/>
</dbReference>
<evidence type="ECO:0000313" key="6">
    <source>
        <dbReference type="EMBL" id="KEJ88358.1"/>
    </source>
</evidence>
<dbReference type="InterPro" id="IPR037923">
    <property type="entry name" value="HTH-like"/>
</dbReference>
<accession>A0A073IDB3</accession>
<keyword evidence="3" id="KW-0804">Transcription</keyword>
<dbReference type="RefSeq" id="WP_025060784.1">
    <property type="nucleotide sequence ID" value="NZ_JAMC01000006.1"/>
</dbReference>
<comment type="caution">
    <text evidence="6">The sequence shown here is derived from an EMBL/GenBank/DDBJ whole genome shotgun (WGS) entry which is preliminary data.</text>
</comment>
<sequence length="271" mass="30040">MIATELAIKTLLQLGGNTQWRLGLAHDRPHHTLLWFTRGQGRILLDGRRRGLGTHNAVFIPADTLFSVDLGPQSLGQAVTIPVGTPLRLPDMARHLRIRDVHIQAELTALIEVAQREQSQSRPLAQDALEAHVALMSVWLRRQILEDEHIPERRTAGERLSARFAQMIPKHYTSGASMAFYATELGVTPTHLTRAVKTATGKTAAELLTERVVHAARDLLETTNHPARNIAQHLGFSSAAYFTRFMQQHAGHSPSQLRAPANSNRVKQLSG</sequence>
<dbReference type="PANTHER" id="PTHR43280:SF32">
    <property type="entry name" value="TRANSCRIPTIONAL REGULATORY PROTEIN"/>
    <property type="match status" value="1"/>
</dbReference>
<dbReference type="PANTHER" id="PTHR43280">
    <property type="entry name" value="ARAC-FAMILY TRANSCRIPTIONAL REGULATOR"/>
    <property type="match status" value="1"/>
</dbReference>
<dbReference type="eggNOG" id="COG2207">
    <property type="taxonomic scope" value="Bacteria"/>
</dbReference>
<dbReference type="GO" id="GO:0003700">
    <property type="term" value="F:DNA-binding transcription factor activity"/>
    <property type="evidence" value="ECO:0007669"/>
    <property type="project" value="InterPro"/>
</dbReference>
<dbReference type="InterPro" id="IPR009057">
    <property type="entry name" value="Homeodomain-like_sf"/>
</dbReference>
<dbReference type="OrthoDB" id="9814125at2"/>
<dbReference type="Pfam" id="PF12833">
    <property type="entry name" value="HTH_18"/>
    <property type="match status" value="1"/>
</dbReference>
<keyword evidence="2" id="KW-0238">DNA-binding</keyword>
<dbReference type="SUPFAM" id="SSF46689">
    <property type="entry name" value="Homeodomain-like"/>
    <property type="match status" value="1"/>
</dbReference>
<keyword evidence="7" id="KW-1185">Reference proteome</keyword>
<gene>
    <name evidence="6" type="ORF">DSW25_14755</name>
</gene>
<dbReference type="Proteomes" id="UP000027734">
    <property type="component" value="Unassembled WGS sequence"/>
</dbReference>
<keyword evidence="1" id="KW-0805">Transcription regulation</keyword>
<reference evidence="6 7" key="1">
    <citation type="submission" date="2014-01" db="EMBL/GenBank/DDBJ databases">
        <title>Sulfitobacter donghicola JCM 14565 Genome Sequencing.</title>
        <authorList>
            <person name="Lai Q."/>
            <person name="Hong Z."/>
        </authorList>
    </citation>
    <scope>NUCLEOTIDE SEQUENCE [LARGE SCALE GENOMIC DNA]</scope>
    <source>
        <strain evidence="6 7">JCM 14565</strain>
    </source>
</reference>
<feature type="region of interest" description="Disordered" evidence="4">
    <location>
        <begin position="251"/>
        <end position="271"/>
    </location>
</feature>
<proteinExistence type="predicted"/>
<dbReference type="SUPFAM" id="SSF51215">
    <property type="entry name" value="Regulatory protein AraC"/>
    <property type="match status" value="1"/>
</dbReference>
<dbReference type="PROSITE" id="PS01124">
    <property type="entry name" value="HTH_ARAC_FAMILY_2"/>
    <property type="match status" value="1"/>
</dbReference>
<organism evidence="6 7">
    <name type="scientific">Sulfitobacter donghicola DSW-25 = KCTC 12864 = JCM 14565</name>
    <dbReference type="NCBI Taxonomy" id="1300350"/>
    <lineage>
        <taxon>Bacteria</taxon>
        <taxon>Pseudomonadati</taxon>
        <taxon>Pseudomonadota</taxon>
        <taxon>Alphaproteobacteria</taxon>
        <taxon>Rhodobacterales</taxon>
        <taxon>Roseobacteraceae</taxon>
        <taxon>Sulfitobacter</taxon>
    </lineage>
</organism>
<name>A0A073IDB3_9RHOB</name>
<evidence type="ECO:0000259" key="5">
    <source>
        <dbReference type="PROSITE" id="PS01124"/>
    </source>
</evidence>
<evidence type="ECO:0000313" key="7">
    <source>
        <dbReference type="Proteomes" id="UP000027734"/>
    </source>
</evidence>
<evidence type="ECO:0000256" key="3">
    <source>
        <dbReference type="ARBA" id="ARBA00023163"/>
    </source>
</evidence>
<dbReference type="AlphaFoldDB" id="A0A073IDB3"/>
<evidence type="ECO:0000256" key="1">
    <source>
        <dbReference type="ARBA" id="ARBA00023015"/>
    </source>
</evidence>
<feature type="domain" description="HTH araC/xylS-type" evidence="5">
    <location>
        <begin position="162"/>
        <end position="260"/>
    </location>
</feature>
<dbReference type="EMBL" id="JAMC01000006">
    <property type="protein sequence ID" value="KEJ88358.1"/>
    <property type="molecule type" value="Genomic_DNA"/>
</dbReference>
<dbReference type="InterPro" id="IPR018060">
    <property type="entry name" value="HTH_AraC"/>
</dbReference>
<dbReference type="GO" id="GO:0043565">
    <property type="term" value="F:sequence-specific DNA binding"/>
    <property type="evidence" value="ECO:0007669"/>
    <property type="project" value="InterPro"/>
</dbReference>
<evidence type="ECO:0000256" key="2">
    <source>
        <dbReference type="ARBA" id="ARBA00023125"/>
    </source>
</evidence>
<evidence type="ECO:0000256" key="4">
    <source>
        <dbReference type="SAM" id="MobiDB-lite"/>
    </source>
</evidence>
<dbReference type="SMART" id="SM00342">
    <property type="entry name" value="HTH_ARAC"/>
    <property type="match status" value="1"/>
</dbReference>
<feature type="compositionally biased region" description="Polar residues" evidence="4">
    <location>
        <begin position="253"/>
        <end position="271"/>
    </location>
</feature>